<dbReference type="InterPro" id="IPR003736">
    <property type="entry name" value="PAAI_dom"/>
</dbReference>
<dbReference type="Gene3D" id="3.10.129.10">
    <property type="entry name" value="Hotdog Thioesterase"/>
    <property type="match status" value="1"/>
</dbReference>
<dbReference type="InterPro" id="IPR039298">
    <property type="entry name" value="ACOT13"/>
</dbReference>
<accession>A0ABT3SMV8</accession>
<dbReference type="Proteomes" id="UP001300745">
    <property type="component" value="Unassembled WGS sequence"/>
</dbReference>
<evidence type="ECO:0000313" key="2">
    <source>
        <dbReference type="EMBL" id="MCX2940863.1"/>
    </source>
</evidence>
<dbReference type="InterPro" id="IPR029069">
    <property type="entry name" value="HotDog_dom_sf"/>
</dbReference>
<dbReference type="SUPFAM" id="SSF54637">
    <property type="entry name" value="Thioesterase/thiol ester dehydrase-isomerase"/>
    <property type="match status" value="1"/>
</dbReference>
<sequence length="143" mass="15434">MTTPADRERHEKSLNFMFTRVPFTKFVGLRLVDWSEPDRAVVSLPYSETVDNSGQTHHGGAIATLIDVAGAAAAWNGHDYANGTRGATVSMTVNYVASGRGEAIQAAAHCVRRAKELNFVEVSVASESERIVATASLIYRIAP</sequence>
<dbReference type="NCBIfam" id="TIGR00369">
    <property type="entry name" value="unchar_dom_1"/>
    <property type="match status" value="1"/>
</dbReference>
<name>A0ABT3SMV8_9MYCO</name>
<organism evidence="2 3">
    <name type="scientific">Mycobacterium pinniadriaticum</name>
    <dbReference type="NCBI Taxonomy" id="2994102"/>
    <lineage>
        <taxon>Bacteria</taxon>
        <taxon>Bacillati</taxon>
        <taxon>Actinomycetota</taxon>
        <taxon>Actinomycetes</taxon>
        <taxon>Mycobacteriales</taxon>
        <taxon>Mycobacteriaceae</taxon>
        <taxon>Mycobacterium</taxon>
    </lineage>
</organism>
<evidence type="ECO:0000256" key="1">
    <source>
        <dbReference type="ARBA" id="ARBA00022801"/>
    </source>
</evidence>
<keyword evidence="1" id="KW-0378">Hydrolase</keyword>
<dbReference type="RefSeq" id="WP_266000731.1">
    <property type="nucleotide sequence ID" value="NZ_JAPJDN010000049.1"/>
</dbReference>
<evidence type="ECO:0000313" key="3">
    <source>
        <dbReference type="Proteomes" id="UP001300745"/>
    </source>
</evidence>
<protein>
    <submittedName>
        <fullName evidence="2">PaaI family thioesterase</fullName>
    </submittedName>
</protein>
<reference evidence="2 3" key="1">
    <citation type="submission" date="2022-11" db="EMBL/GenBank/DDBJ databases">
        <title>Mycobacterium sp. nov.</title>
        <authorList>
            <person name="Papic B."/>
            <person name="Spicic S."/>
            <person name="Duvnjak S."/>
        </authorList>
    </citation>
    <scope>NUCLEOTIDE SEQUENCE [LARGE SCALE GENOMIC DNA]</scope>
    <source>
        <strain evidence="2 3">CVI_P4</strain>
    </source>
</reference>
<dbReference type="Pfam" id="PF14539">
    <property type="entry name" value="DUF4442"/>
    <property type="match status" value="1"/>
</dbReference>
<dbReference type="PANTHER" id="PTHR21660">
    <property type="entry name" value="THIOESTERASE SUPERFAMILY MEMBER-RELATED"/>
    <property type="match status" value="1"/>
</dbReference>
<keyword evidence="3" id="KW-1185">Reference proteome</keyword>
<dbReference type="InterPro" id="IPR027961">
    <property type="entry name" value="DUF4442"/>
</dbReference>
<dbReference type="PANTHER" id="PTHR21660:SF1">
    <property type="entry name" value="ACYL-COENZYME A THIOESTERASE 13"/>
    <property type="match status" value="1"/>
</dbReference>
<dbReference type="CDD" id="cd03443">
    <property type="entry name" value="PaaI_thioesterase"/>
    <property type="match status" value="1"/>
</dbReference>
<comment type="caution">
    <text evidence="2">The sequence shown here is derived from an EMBL/GenBank/DDBJ whole genome shotgun (WGS) entry which is preliminary data.</text>
</comment>
<dbReference type="EMBL" id="JAPJDO010000049">
    <property type="protein sequence ID" value="MCX2940863.1"/>
    <property type="molecule type" value="Genomic_DNA"/>
</dbReference>
<gene>
    <name evidence="2" type="ORF">ORI27_29645</name>
</gene>
<proteinExistence type="predicted"/>